<evidence type="ECO:0000313" key="3">
    <source>
        <dbReference type="EMBL" id="KAL1840380.1"/>
    </source>
</evidence>
<reference evidence="3 4" key="1">
    <citation type="journal article" date="2024" name="Commun. Biol.">
        <title>Comparative genomic analysis of thermophilic fungi reveals convergent evolutionary adaptations and gene losses.</title>
        <authorList>
            <person name="Steindorff A.S."/>
            <person name="Aguilar-Pontes M.V."/>
            <person name="Robinson A.J."/>
            <person name="Andreopoulos B."/>
            <person name="LaButti K."/>
            <person name="Kuo A."/>
            <person name="Mondo S."/>
            <person name="Riley R."/>
            <person name="Otillar R."/>
            <person name="Haridas S."/>
            <person name="Lipzen A."/>
            <person name="Grimwood J."/>
            <person name="Schmutz J."/>
            <person name="Clum A."/>
            <person name="Reid I.D."/>
            <person name="Moisan M.C."/>
            <person name="Butler G."/>
            <person name="Nguyen T.T.M."/>
            <person name="Dewar K."/>
            <person name="Conant G."/>
            <person name="Drula E."/>
            <person name="Henrissat B."/>
            <person name="Hansel C."/>
            <person name="Singer S."/>
            <person name="Hutchinson M.I."/>
            <person name="de Vries R.P."/>
            <person name="Natvig D.O."/>
            <person name="Powell A.J."/>
            <person name="Tsang A."/>
            <person name="Grigoriev I.V."/>
        </authorList>
    </citation>
    <scope>NUCLEOTIDE SEQUENCE [LARGE SCALE GENOMIC DNA]</scope>
    <source>
        <strain evidence="3 4">CBS 620.91</strain>
    </source>
</reference>
<gene>
    <name evidence="3" type="ORF">VTJ49DRAFT_506</name>
</gene>
<accession>A0ABR3VEY7</accession>
<organism evidence="3 4">
    <name type="scientific">Humicola insolens</name>
    <name type="common">Soft-rot fungus</name>
    <dbReference type="NCBI Taxonomy" id="85995"/>
    <lineage>
        <taxon>Eukaryota</taxon>
        <taxon>Fungi</taxon>
        <taxon>Dikarya</taxon>
        <taxon>Ascomycota</taxon>
        <taxon>Pezizomycotina</taxon>
        <taxon>Sordariomycetes</taxon>
        <taxon>Sordariomycetidae</taxon>
        <taxon>Sordariales</taxon>
        <taxon>Chaetomiaceae</taxon>
        <taxon>Mycothermus</taxon>
    </lineage>
</organism>
<evidence type="ECO:0000313" key="4">
    <source>
        <dbReference type="Proteomes" id="UP001583172"/>
    </source>
</evidence>
<dbReference type="EMBL" id="JAZGSY010000115">
    <property type="protein sequence ID" value="KAL1840380.1"/>
    <property type="molecule type" value="Genomic_DNA"/>
</dbReference>
<sequence length="301" mass="32306">MAPSTITLTIPEITTYHKRPYPRISPNQPSLTQASRTVLIVGGSAGIGLAIARAFIHASAATVIVTGRRPSALAEAVARLKAEVPAHGSTAVRGIVSDMADPEASAKLWDGLRNEGVVVGVLVLNAMATGEAKPLVEAGVESVWRAFETNVRGLLDYTERFARQEGEGKKYLINLSTSGIHNYNAETAANPAYSLTKNAGTLAVQLVAKDTDPTALQIISFHPGGVLSESARNAGYDESTMDWDHEDLPGQFAVWLATEEAQFLHGRFVPVWWDVDELSTGPARERIEGDEHFLRIGVVGL</sequence>
<comment type="caution">
    <text evidence="3">The sequence shown here is derived from an EMBL/GenBank/DDBJ whole genome shotgun (WGS) entry which is preliminary data.</text>
</comment>
<dbReference type="SUPFAM" id="SSF51735">
    <property type="entry name" value="NAD(P)-binding Rossmann-fold domains"/>
    <property type="match status" value="1"/>
</dbReference>
<keyword evidence="4" id="KW-1185">Reference proteome</keyword>
<dbReference type="Proteomes" id="UP001583172">
    <property type="component" value="Unassembled WGS sequence"/>
</dbReference>
<keyword evidence="2" id="KW-0560">Oxidoreductase</keyword>
<proteinExistence type="inferred from homology"/>
<dbReference type="Pfam" id="PF00106">
    <property type="entry name" value="adh_short"/>
    <property type="match status" value="1"/>
</dbReference>
<name>A0ABR3VEY7_HUMIN</name>
<evidence type="ECO:0000256" key="1">
    <source>
        <dbReference type="ARBA" id="ARBA00006484"/>
    </source>
</evidence>
<evidence type="ECO:0000256" key="2">
    <source>
        <dbReference type="ARBA" id="ARBA00023002"/>
    </source>
</evidence>
<dbReference type="PANTHER" id="PTHR42901">
    <property type="entry name" value="ALCOHOL DEHYDROGENASE"/>
    <property type="match status" value="1"/>
</dbReference>
<dbReference type="PANTHER" id="PTHR42901:SF1">
    <property type="entry name" value="ALCOHOL DEHYDROGENASE"/>
    <property type="match status" value="1"/>
</dbReference>
<dbReference type="InterPro" id="IPR036291">
    <property type="entry name" value="NAD(P)-bd_dom_sf"/>
</dbReference>
<dbReference type="Gene3D" id="3.40.50.720">
    <property type="entry name" value="NAD(P)-binding Rossmann-like Domain"/>
    <property type="match status" value="1"/>
</dbReference>
<dbReference type="PRINTS" id="PR00081">
    <property type="entry name" value="GDHRDH"/>
</dbReference>
<dbReference type="InterPro" id="IPR002347">
    <property type="entry name" value="SDR_fam"/>
</dbReference>
<protein>
    <submittedName>
        <fullName evidence="3">Uncharacterized protein</fullName>
    </submittedName>
</protein>
<comment type="similarity">
    <text evidence="1">Belongs to the short-chain dehydrogenases/reductases (SDR) family.</text>
</comment>